<evidence type="ECO:0000256" key="2">
    <source>
        <dbReference type="SAM" id="SignalP"/>
    </source>
</evidence>
<protein>
    <recommendedName>
        <fullName evidence="5">Protein BatD</fullName>
    </recommendedName>
</protein>
<reference evidence="3 4" key="1">
    <citation type="submission" date="2019-09" db="EMBL/GenBank/DDBJ databases">
        <title>Genomes of Cryomorphaceae.</title>
        <authorList>
            <person name="Bowman J.P."/>
        </authorList>
    </citation>
    <scope>NUCLEOTIDE SEQUENCE [LARGE SCALE GENOMIC DNA]</scope>
    <source>
        <strain evidence="3 4">KCTC 52047</strain>
    </source>
</reference>
<dbReference type="AlphaFoldDB" id="A0A6N6M6H4"/>
<name>A0A6N6M6H4_9FLAO</name>
<keyword evidence="4" id="KW-1185">Reference proteome</keyword>
<keyword evidence="2" id="KW-0732">Signal</keyword>
<evidence type="ECO:0000313" key="4">
    <source>
        <dbReference type="Proteomes" id="UP000435357"/>
    </source>
</evidence>
<dbReference type="Proteomes" id="UP000435357">
    <property type="component" value="Unassembled WGS sequence"/>
</dbReference>
<dbReference type="OrthoDB" id="9807384at2"/>
<evidence type="ECO:0000256" key="1">
    <source>
        <dbReference type="SAM" id="Phobius"/>
    </source>
</evidence>
<sequence length="310" mass="35292">MRIILTISLLLSFISLSFGQSVEVNPYSNSIQIGEQIKVDLKVESAKNTEVIWPQLGENLHEKVMIVNSAGRDTVLTNNTKTITEQLTVTGFDTGVWAIEPIAFVIDKDTFRSEPFLIEVQDVEVDTSQAIKDIQPIREVPYTFEEIIKFVGIGAGALWVLISVVSLILYLTGKDKKRAEAKPQKPLDPPHVEAFRDLTELKDQKLWQNEKHREFHIRLSEIIRSYLERRFGMHALEYTTSEIEAQMHLTNAGEDYNDSLIKALRISDMAKFAKAKPLPNENEFAFEAVESFVEVTKPVEEEKNEKENGQ</sequence>
<feature type="transmembrane region" description="Helical" evidence="1">
    <location>
        <begin position="150"/>
        <end position="172"/>
    </location>
</feature>
<keyword evidence="1" id="KW-0472">Membrane</keyword>
<comment type="caution">
    <text evidence="3">The sequence shown here is derived from an EMBL/GenBank/DDBJ whole genome shotgun (WGS) entry which is preliminary data.</text>
</comment>
<dbReference type="RefSeq" id="WP_151166326.1">
    <property type="nucleotide sequence ID" value="NZ_WACR01000002.1"/>
</dbReference>
<evidence type="ECO:0000313" key="3">
    <source>
        <dbReference type="EMBL" id="KAB1065502.1"/>
    </source>
</evidence>
<keyword evidence="1" id="KW-0812">Transmembrane</keyword>
<keyword evidence="1" id="KW-1133">Transmembrane helix</keyword>
<accession>A0A6N6M6H4</accession>
<dbReference type="EMBL" id="WACR01000002">
    <property type="protein sequence ID" value="KAB1065502.1"/>
    <property type="molecule type" value="Genomic_DNA"/>
</dbReference>
<proteinExistence type="predicted"/>
<organism evidence="3 4">
    <name type="scientific">Salibacter halophilus</name>
    <dbReference type="NCBI Taxonomy" id="1803916"/>
    <lineage>
        <taxon>Bacteria</taxon>
        <taxon>Pseudomonadati</taxon>
        <taxon>Bacteroidota</taxon>
        <taxon>Flavobacteriia</taxon>
        <taxon>Flavobacteriales</taxon>
        <taxon>Salibacteraceae</taxon>
        <taxon>Salibacter</taxon>
    </lineage>
</organism>
<gene>
    <name evidence="3" type="ORF">F3059_02280</name>
</gene>
<evidence type="ECO:0008006" key="5">
    <source>
        <dbReference type="Google" id="ProtNLM"/>
    </source>
</evidence>
<feature type="signal peptide" evidence="2">
    <location>
        <begin position="1"/>
        <end position="19"/>
    </location>
</feature>
<feature type="chain" id="PRO_5026712328" description="Protein BatD" evidence="2">
    <location>
        <begin position="20"/>
        <end position="310"/>
    </location>
</feature>